<dbReference type="Pfam" id="PF14356">
    <property type="entry name" value="DUF4403"/>
    <property type="match status" value="1"/>
</dbReference>
<keyword evidence="3" id="KW-1185">Reference proteome</keyword>
<dbReference type="EMBL" id="JBBKYA010000003">
    <property type="protein sequence ID" value="MFD3275856.1"/>
    <property type="molecule type" value="Genomic_DNA"/>
</dbReference>
<keyword evidence="1" id="KW-0732">Signal</keyword>
<comment type="caution">
    <text evidence="2">The sequence shown here is derived from an EMBL/GenBank/DDBJ whole genome shotgun (WGS) entry which is preliminary data.</text>
</comment>
<proteinExistence type="predicted"/>
<reference evidence="2 3" key="1">
    <citation type="submission" date="2024-03" db="EMBL/GenBank/DDBJ databases">
        <title>Aquirufa genome sequencing.</title>
        <authorList>
            <person name="Pitt A."/>
            <person name="Hahn M.W."/>
        </authorList>
    </citation>
    <scope>NUCLEOTIDE SEQUENCE [LARGE SCALE GENOMIC DNA]</scope>
    <source>
        <strain evidence="2 3">PLAD-142S6K</strain>
    </source>
</reference>
<evidence type="ECO:0000313" key="2">
    <source>
        <dbReference type="EMBL" id="MFD3275856.1"/>
    </source>
</evidence>
<dbReference type="PROSITE" id="PS51257">
    <property type="entry name" value="PROKAR_LIPOPROTEIN"/>
    <property type="match status" value="1"/>
</dbReference>
<evidence type="ECO:0000313" key="3">
    <source>
        <dbReference type="Proteomes" id="UP001598114"/>
    </source>
</evidence>
<feature type="chain" id="PRO_5045694710" evidence="1">
    <location>
        <begin position="23"/>
        <end position="410"/>
    </location>
</feature>
<evidence type="ECO:0000256" key="1">
    <source>
        <dbReference type="SAM" id="SignalP"/>
    </source>
</evidence>
<name>A0ABW6D1P4_9BACT</name>
<protein>
    <submittedName>
        <fullName evidence="2">DUF4403 family protein</fullName>
    </submittedName>
</protein>
<dbReference type="RefSeq" id="WP_377976150.1">
    <property type="nucleotide sequence ID" value="NZ_JBBKYA010000003.1"/>
</dbReference>
<dbReference type="Proteomes" id="UP001598114">
    <property type="component" value="Unassembled WGS sequence"/>
</dbReference>
<organism evidence="2 3">
    <name type="scientific">Aquirufa echingensis</name>
    <dbReference type="NCBI Taxonomy" id="3096516"/>
    <lineage>
        <taxon>Bacteria</taxon>
        <taxon>Pseudomonadati</taxon>
        <taxon>Bacteroidota</taxon>
        <taxon>Cytophagia</taxon>
        <taxon>Cytophagales</taxon>
        <taxon>Flectobacillaceae</taxon>
        <taxon>Aquirufa</taxon>
    </lineage>
</organism>
<sequence>MRNILFLLLLIFVAACKRQALVQGTPAQFQLATPAVRSQTVAINFSMRYDSLFRYFQLAPGKLLFDSQKQEGLDFPLQMTLLQQPRLQMGSKGITNFEIPVKIDARPNIAGINTGLIQAKSNISLAFHWNWQDINHHQLVVQRLNYQWLAKPEMHVLGFPVQVQGIVDPLIQRQLPAMQEKVAERLNQALNPNSLTNLLNRVDMNYSSPLGQVSLRSSDVDVHDLNFNSSGITGKLLVRSALILGESVINQPNRWLEMKDQNQALPFQVSLDYDKLSGLISQSLHAKPANMMIRGDSLGLHVQVKGLGTSEAIANMIIVPALLDSSKIGLNVKGFQVEGVPFFLRGHVKRKVLKALMAYSWSSSEALNLLNQNTWGLGLSNGELRIQQLTYSDKGLGVVGEIRGNWELRK</sequence>
<accession>A0ABW6D1P4</accession>
<gene>
    <name evidence="2" type="ORF">SKC38_06430</name>
</gene>
<feature type="signal peptide" evidence="1">
    <location>
        <begin position="1"/>
        <end position="22"/>
    </location>
</feature>
<dbReference type="InterPro" id="IPR025515">
    <property type="entry name" value="DUF4403"/>
</dbReference>